<dbReference type="EMBL" id="ML179289">
    <property type="protein sequence ID" value="THU92054.1"/>
    <property type="molecule type" value="Genomic_DNA"/>
</dbReference>
<keyword evidence="2" id="KW-1185">Reference proteome</keyword>
<sequence length="100" mass="11410">MSRDSPLRENPEILRLPATKLVLCRLLSLPIFELHPLLKVIRDQGCENPQNCCSYILSSDNGLLMVDSHYSDTDIYLKIFNGSKERKALGGERSNFTRML</sequence>
<evidence type="ECO:0000313" key="2">
    <source>
        <dbReference type="Proteomes" id="UP000297245"/>
    </source>
</evidence>
<accession>A0A4S8LRM1</accession>
<gene>
    <name evidence="1" type="ORF">K435DRAFT_800790</name>
</gene>
<organism evidence="1 2">
    <name type="scientific">Dendrothele bispora (strain CBS 962.96)</name>
    <dbReference type="NCBI Taxonomy" id="1314807"/>
    <lineage>
        <taxon>Eukaryota</taxon>
        <taxon>Fungi</taxon>
        <taxon>Dikarya</taxon>
        <taxon>Basidiomycota</taxon>
        <taxon>Agaricomycotina</taxon>
        <taxon>Agaricomycetes</taxon>
        <taxon>Agaricomycetidae</taxon>
        <taxon>Agaricales</taxon>
        <taxon>Agaricales incertae sedis</taxon>
        <taxon>Dendrothele</taxon>
    </lineage>
</organism>
<name>A0A4S8LRM1_DENBC</name>
<evidence type="ECO:0000313" key="1">
    <source>
        <dbReference type="EMBL" id="THU92054.1"/>
    </source>
</evidence>
<dbReference type="Proteomes" id="UP000297245">
    <property type="component" value="Unassembled WGS sequence"/>
</dbReference>
<reference evidence="1 2" key="1">
    <citation type="journal article" date="2019" name="Nat. Ecol. Evol.">
        <title>Megaphylogeny resolves global patterns of mushroom evolution.</title>
        <authorList>
            <person name="Varga T."/>
            <person name="Krizsan K."/>
            <person name="Foldi C."/>
            <person name="Dima B."/>
            <person name="Sanchez-Garcia M."/>
            <person name="Sanchez-Ramirez S."/>
            <person name="Szollosi G.J."/>
            <person name="Szarkandi J.G."/>
            <person name="Papp V."/>
            <person name="Albert L."/>
            <person name="Andreopoulos W."/>
            <person name="Angelini C."/>
            <person name="Antonin V."/>
            <person name="Barry K.W."/>
            <person name="Bougher N.L."/>
            <person name="Buchanan P."/>
            <person name="Buyck B."/>
            <person name="Bense V."/>
            <person name="Catcheside P."/>
            <person name="Chovatia M."/>
            <person name="Cooper J."/>
            <person name="Damon W."/>
            <person name="Desjardin D."/>
            <person name="Finy P."/>
            <person name="Geml J."/>
            <person name="Haridas S."/>
            <person name="Hughes K."/>
            <person name="Justo A."/>
            <person name="Karasinski D."/>
            <person name="Kautmanova I."/>
            <person name="Kiss B."/>
            <person name="Kocsube S."/>
            <person name="Kotiranta H."/>
            <person name="LaButti K.M."/>
            <person name="Lechner B.E."/>
            <person name="Liimatainen K."/>
            <person name="Lipzen A."/>
            <person name="Lukacs Z."/>
            <person name="Mihaltcheva S."/>
            <person name="Morgado L.N."/>
            <person name="Niskanen T."/>
            <person name="Noordeloos M.E."/>
            <person name="Ohm R.A."/>
            <person name="Ortiz-Santana B."/>
            <person name="Ovrebo C."/>
            <person name="Racz N."/>
            <person name="Riley R."/>
            <person name="Savchenko A."/>
            <person name="Shiryaev A."/>
            <person name="Soop K."/>
            <person name="Spirin V."/>
            <person name="Szebenyi C."/>
            <person name="Tomsovsky M."/>
            <person name="Tulloss R.E."/>
            <person name="Uehling J."/>
            <person name="Grigoriev I.V."/>
            <person name="Vagvolgyi C."/>
            <person name="Papp T."/>
            <person name="Martin F.M."/>
            <person name="Miettinen O."/>
            <person name="Hibbett D.S."/>
            <person name="Nagy L.G."/>
        </authorList>
    </citation>
    <scope>NUCLEOTIDE SEQUENCE [LARGE SCALE GENOMIC DNA]</scope>
    <source>
        <strain evidence="1 2">CBS 962.96</strain>
    </source>
</reference>
<dbReference type="AlphaFoldDB" id="A0A4S8LRM1"/>
<proteinExistence type="predicted"/>
<protein>
    <submittedName>
        <fullName evidence="1">Uncharacterized protein</fullName>
    </submittedName>
</protein>